<name>A0ABT2SZM3_9FIRM</name>
<sequence>MYDPITPEDFDFLTGDDKELMQKITAYSEKVIGDVKPEDMKMSERLDKLKPIMRKLALKRGVALEDIFVRYMDLSSEVLARKAGKEKKGNIPIDFPTI</sequence>
<organism evidence="1 2">
    <name type="scientific">Suilimivivens aceti</name>
    <dbReference type="NCBI Taxonomy" id="2981774"/>
    <lineage>
        <taxon>Bacteria</taxon>
        <taxon>Bacillati</taxon>
        <taxon>Bacillota</taxon>
        <taxon>Clostridia</taxon>
        <taxon>Lachnospirales</taxon>
        <taxon>Lachnospiraceae</taxon>
        <taxon>Suilimivivens</taxon>
    </lineage>
</organism>
<protein>
    <submittedName>
        <fullName evidence="1">Uncharacterized protein</fullName>
    </submittedName>
</protein>
<evidence type="ECO:0000313" key="1">
    <source>
        <dbReference type="EMBL" id="MCU6743446.1"/>
    </source>
</evidence>
<proteinExistence type="predicted"/>
<gene>
    <name evidence="1" type="ORF">OCV77_02830</name>
</gene>
<evidence type="ECO:0000313" key="2">
    <source>
        <dbReference type="Proteomes" id="UP001652432"/>
    </source>
</evidence>
<keyword evidence="2" id="KW-1185">Reference proteome</keyword>
<dbReference type="RefSeq" id="WP_118796919.1">
    <property type="nucleotide sequence ID" value="NZ_JAOQKJ010000002.1"/>
</dbReference>
<comment type="caution">
    <text evidence="1">The sequence shown here is derived from an EMBL/GenBank/DDBJ whole genome shotgun (WGS) entry which is preliminary data.</text>
</comment>
<reference evidence="1 2" key="1">
    <citation type="journal article" date="2021" name="ISME Commun">
        <title>Automated analysis of genomic sequences facilitates high-throughput and comprehensive description of bacteria.</title>
        <authorList>
            <person name="Hitch T.C.A."/>
        </authorList>
    </citation>
    <scope>NUCLEOTIDE SEQUENCE [LARGE SCALE GENOMIC DNA]</scope>
    <source>
        <strain evidence="1 2">Sanger_18</strain>
    </source>
</reference>
<accession>A0ABT2SZM3</accession>
<dbReference type="EMBL" id="JAOQKJ010000002">
    <property type="protein sequence ID" value="MCU6743446.1"/>
    <property type="molecule type" value="Genomic_DNA"/>
</dbReference>
<dbReference type="Proteomes" id="UP001652432">
    <property type="component" value="Unassembled WGS sequence"/>
</dbReference>